<evidence type="ECO:0000313" key="3">
    <source>
        <dbReference type="Proteomes" id="UP001328425"/>
    </source>
</evidence>
<accession>A0ABU7XAK7</accession>
<feature type="transmembrane region" description="Helical" evidence="1">
    <location>
        <begin position="34"/>
        <end position="54"/>
    </location>
</feature>
<organism evidence="2 3">
    <name type="scientific">Peptoniphilus grossensis</name>
    <dbReference type="NCBI Taxonomy" id="1465756"/>
    <lineage>
        <taxon>Bacteria</taxon>
        <taxon>Bacillati</taxon>
        <taxon>Bacillota</taxon>
        <taxon>Tissierellia</taxon>
        <taxon>Tissierellales</taxon>
        <taxon>Peptoniphilaceae</taxon>
        <taxon>Peptoniphilus</taxon>
    </lineage>
</organism>
<proteinExistence type="predicted"/>
<keyword evidence="1" id="KW-1133">Transmembrane helix</keyword>
<comment type="caution">
    <text evidence="2">The sequence shown here is derived from an EMBL/GenBank/DDBJ whole genome shotgun (WGS) entry which is preliminary data.</text>
</comment>
<feature type="transmembrane region" description="Helical" evidence="1">
    <location>
        <begin position="108"/>
        <end position="127"/>
    </location>
</feature>
<keyword evidence="1" id="KW-0812">Transmembrane</keyword>
<name>A0ABU7XAK7_9FIRM</name>
<dbReference type="Proteomes" id="UP001328425">
    <property type="component" value="Unassembled WGS sequence"/>
</dbReference>
<protein>
    <submittedName>
        <fullName evidence="2">Uncharacterized protein</fullName>
    </submittedName>
</protein>
<sequence>MEFIIYICFMILLLIFRAKKRTRKYNQEKIYNNLNPLYLFFALFCLLIWLYFAIKFMGCLFDVLRAGYEISFSKFLFPQIRAVVLKFAENNNENISHELLALLMSYENFLKSCLLLIGSFIFLDLMIKRIVIKDEEIIFNNRVYKIKDILDFKNINIFGNQYAQIKFQKDEIYLPIRGNEKFINLTNEKI</sequence>
<dbReference type="EMBL" id="JARBCY010000044">
    <property type="protein sequence ID" value="MEF3318298.1"/>
    <property type="molecule type" value="Genomic_DNA"/>
</dbReference>
<reference evidence="2 3" key="1">
    <citation type="submission" date="2022-11" db="EMBL/GenBank/DDBJ databases">
        <title>The First Case of Preauricular Fistular Abscess Caused by Peptoniphilus grossensis.</title>
        <authorList>
            <person name="Byun J.-H."/>
        </authorList>
    </citation>
    <scope>NUCLEOTIDE SEQUENCE [LARGE SCALE GENOMIC DNA]</scope>
    <source>
        <strain evidence="2 3">GYB008</strain>
    </source>
</reference>
<evidence type="ECO:0000256" key="1">
    <source>
        <dbReference type="SAM" id="Phobius"/>
    </source>
</evidence>
<evidence type="ECO:0000313" key="2">
    <source>
        <dbReference type="EMBL" id="MEF3318298.1"/>
    </source>
</evidence>
<dbReference type="RefSeq" id="WP_332087404.1">
    <property type="nucleotide sequence ID" value="NZ_JARBCY010000044.1"/>
</dbReference>
<keyword evidence="1" id="KW-0472">Membrane</keyword>
<gene>
    <name evidence="2" type="ORF">PV361_06250</name>
</gene>
<keyword evidence="3" id="KW-1185">Reference proteome</keyword>